<keyword evidence="7" id="KW-0464">Manganese</keyword>
<dbReference type="InterPro" id="IPR020848">
    <property type="entry name" value="AP_endonuclease_F1_CS"/>
</dbReference>
<dbReference type="InterPro" id="IPR004808">
    <property type="entry name" value="AP_endonuc_1"/>
</dbReference>
<name>A0A2U2ANG1_9GAMM</name>
<feature type="binding site" evidence="7">
    <location>
        <position position="34"/>
    </location>
    <ligand>
        <name>Mg(2+)</name>
        <dbReference type="ChEBI" id="CHEBI:18420"/>
        <label>1</label>
    </ligand>
</feature>
<feature type="binding site" evidence="7">
    <location>
        <position position="246"/>
    </location>
    <ligand>
        <name>Mg(2+)</name>
        <dbReference type="ChEBI" id="CHEBI:18420"/>
        <label>1</label>
    </ligand>
</feature>
<comment type="cofactor">
    <cofactor evidence="1">
        <name>Mn(2+)</name>
        <dbReference type="ChEBI" id="CHEBI:29035"/>
    </cofactor>
</comment>
<dbReference type="PROSITE" id="PS00728">
    <property type="entry name" value="AP_NUCLEASE_F1_3"/>
    <property type="match status" value="1"/>
</dbReference>
<keyword evidence="4" id="KW-0378">Hydrolase</keyword>
<dbReference type="PANTHER" id="PTHR43250:SF2">
    <property type="entry name" value="EXODEOXYRIBONUCLEASE III"/>
    <property type="match status" value="1"/>
</dbReference>
<evidence type="ECO:0000256" key="8">
    <source>
        <dbReference type="PIRSR" id="PIRSR604808-3"/>
    </source>
</evidence>
<dbReference type="Gene3D" id="3.60.10.10">
    <property type="entry name" value="Endonuclease/exonuclease/phosphatase"/>
    <property type="match status" value="1"/>
</dbReference>
<feature type="domain" description="Endonuclease/exonuclease/phosphatase" evidence="9">
    <location>
        <begin position="5"/>
        <end position="246"/>
    </location>
</feature>
<feature type="site" description="Transition state stabilizer" evidence="8">
    <location>
        <position position="147"/>
    </location>
</feature>
<dbReference type="SUPFAM" id="SSF56219">
    <property type="entry name" value="DNase I-like"/>
    <property type="match status" value="1"/>
</dbReference>
<evidence type="ECO:0000259" key="9">
    <source>
        <dbReference type="Pfam" id="PF03372"/>
    </source>
</evidence>
<dbReference type="NCBIfam" id="TIGR00633">
    <property type="entry name" value="xth"/>
    <property type="match status" value="1"/>
</dbReference>
<organism evidence="10 11">
    <name type="scientific">Ignatzschineria indica</name>
    <dbReference type="NCBI Taxonomy" id="472583"/>
    <lineage>
        <taxon>Bacteria</taxon>
        <taxon>Pseudomonadati</taxon>
        <taxon>Pseudomonadota</taxon>
        <taxon>Gammaproteobacteria</taxon>
        <taxon>Cardiobacteriales</taxon>
        <taxon>Ignatzschineriaceae</taxon>
        <taxon>Ignatzschineria</taxon>
    </lineage>
</organism>
<dbReference type="NCBIfam" id="TIGR00195">
    <property type="entry name" value="exoDNase_III"/>
    <property type="match status" value="1"/>
</dbReference>
<feature type="binding site" evidence="7">
    <location>
        <position position="245"/>
    </location>
    <ligand>
        <name>Mg(2+)</name>
        <dbReference type="ChEBI" id="CHEBI:18420"/>
        <label>1</label>
    </ligand>
</feature>
<feature type="binding site" evidence="7">
    <location>
        <position position="147"/>
    </location>
    <ligand>
        <name>Mg(2+)</name>
        <dbReference type="ChEBI" id="CHEBI:18420"/>
        <label>1</label>
    </ligand>
</feature>
<dbReference type="GO" id="GO:0004519">
    <property type="term" value="F:endonuclease activity"/>
    <property type="evidence" value="ECO:0007669"/>
    <property type="project" value="InterPro"/>
</dbReference>
<comment type="caution">
    <text evidence="10">The sequence shown here is derived from an EMBL/GenBank/DDBJ whole genome shotgun (WGS) entry which is preliminary data.</text>
</comment>
<feature type="binding site" evidence="7">
    <location>
        <position position="145"/>
    </location>
    <ligand>
        <name>Mg(2+)</name>
        <dbReference type="ChEBI" id="CHEBI:18420"/>
        <label>1</label>
    </ligand>
</feature>
<evidence type="ECO:0000256" key="7">
    <source>
        <dbReference type="PIRSR" id="PIRSR604808-2"/>
    </source>
</evidence>
<keyword evidence="11" id="KW-1185">Reference proteome</keyword>
<feature type="site" description="Interaction with DNA substrate" evidence="8">
    <location>
        <position position="246"/>
    </location>
</feature>
<dbReference type="Pfam" id="PF03372">
    <property type="entry name" value="Exo_endo_phos"/>
    <property type="match status" value="1"/>
</dbReference>
<evidence type="ECO:0000313" key="10">
    <source>
        <dbReference type="EMBL" id="PWD84751.1"/>
    </source>
</evidence>
<dbReference type="InterPro" id="IPR037493">
    <property type="entry name" value="ExoIII-like"/>
</dbReference>
<feature type="site" description="Important for catalytic activity" evidence="8">
    <location>
        <position position="216"/>
    </location>
</feature>
<dbReference type="PANTHER" id="PTHR43250">
    <property type="entry name" value="EXODEOXYRIBONUCLEASE III"/>
    <property type="match status" value="1"/>
</dbReference>
<dbReference type="InterPro" id="IPR036691">
    <property type="entry name" value="Endo/exonu/phosph_ase_sf"/>
</dbReference>
<evidence type="ECO:0000256" key="2">
    <source>
        <dbReference type="ARBA" id="ARBA00007092"/>
    </source>
</evidence>
<sequence length="265" mass="30078">MKITTWNVNSVNVRLAHLEQFLKEVSPAVIGLQELKSVSEKFPLEACEALGYHAAVNGQPTYNGVALLSRFPMSDILFDLPGFEDSEKRVITATINGVRVINAYVPNGQSPDSDKYQYKLNWLQHFKVFIEAQLQIYPELIVIGDFNIAPTDDDVHDPKSWKGKVLCTDAEREAFFQLLDLGLIDALRIEAQPAGLFTWWDYRQNGFEKNSGIRIDHLLLSTVVSRRFVTSKVHLEYRAMERPSDHAPVSVLLKDSEKDTDRVSK</sequence>
<accession>A0A2U2ANG1</accession>
<proteinExistence type="inferred from homology"/>
<feature type="active site" evidence="6">
    <location>
        <position position="104"/>
    </location>
</feature>
<reference evidence="10 11" key="1">
    <citation type="journal article" date="2018" name="Genome Announc.">
        <title>Ignatzschineria cameli sp. nov., isolated from necrotic foot tissue of dromedaries (Camelus dromedarius) and associated maggots (Wohlfahrtia species) in Dubai.</title>
        <authorList>
            <person name="Tsang C.C."/>
            <person name="Tang J.Y."/>
            <person name="Fong J.Y."/>
            <person name="Kinne J."/>
            <person name="Lee H.H."/>
            <person name="Joseph M."/>
            <person name="Jose S."/>
            <person name="Schuster R.K."/>
            <person name="Tang Y."/>
            <person name="Sivakumar S."/>
            <person name="Chen J.H."/>
            <person name="Teng J.L."/>
            <person name="Lau S.K."/>
            <person name="Wernery U."/>
            <person name="Woo P.C."/>
        </authorList>
    </citation>
    <scope>NUCLEOTIDE SEQUENCE [LARGE SCALE GENOMIC DNA]</scope>
    <source>
        <strain evidence="10 11">KCTC 22643</strain>
    </source>
</reference>
<dbReference type="Proteomes" id="UP000244948">
    <property type="component" value="Unassembled WGS sequence"/>
</dbReference>
<keyword evidence="5 7" id="KW-0460">Magnesium</keyword>
<dbReference type="AlphaFoldDB" id="A0A2U2ANG1"/>
<comment type="similarity">
    <text evidence="2">Belongs to the DNA repair enzymes AP/ExoA family.</text>
</comment>
<comment type="cofactor">
    <cofactor evidence="7">
        <name>Mg(2+)</name>
        <dbReference type="ChEBI" id="CHEBI:18420"/>
    </cofactor>
    <cofactor evidence="7">
        <name>Mn(2+)</name>
        <dbReference type="ChEBI" id="CHEBI:29035"/>
    </cofactor>
    <text evidence="7">Probably binds two magnesium or manganese ions per subunit.</text>
</comment>
<dbReference type="GO" id="GO:0006281">
    <property type="term" value="P:DNA repair"/>
    <property type="evidence" value="ECO:0007669"/>
    <property type="project" value="InterPro"/>
</dbReference>
<dbReference type="CDD" id="cd09086">
    <property type="entry name" value="ExoIII-like_AP-endo"/>
    <property type="match status" value="1"/>
</dbReference>
<dbReference type="PROSITE" id="PS51435">
    <property type="entry name" value="AP_NUCLEASE_F1_4"/>
    <property type="match status" value="1"/>
</dbReference>
<evidence type="ECO:0000256" key="6">
    <source>
        <dbReference type="PIRSR" id="PIRSR604808-1"/>
    </source>
</evidence>
<evidence type="ECO:0000256" key="4">
    <source>
        <dbReference type="ARBA" id="ARBA00022801"/>
    </source>
</evidence>
<dbReference type="GO" id="GO:0003677">
    <property type="term" value="F:DNA binding"/>
    <property type="evidence" value="ECO:0007669"/>
    <property type="project" value="InterPro"/>
</dbReference>
<evidence type="ECO:0000313" key="11">
    <source>
        <dbReference type="Proteomes" id="UP000244948"/>
    </source>
</evidence>
<dbReference type="GO" id="GO:0008311">
    <property type="term" value="F:double-stranded DNA 3'-5' DNA exonuclease activity"/>
    <property type="evidence" value="ECO:0007669"/>
    <property type="project" value="InterPro"/>
</dbReference>
<feature type="active site" description="Proton acceptor" evidence="6">
    <location>
        <position position="246"/>
    </location>
</feature>
<gene>
    <name evidence="10" type="primary">xth</name>
    <name evidence="10" type="ORF">DC082_04280</name>
</gene>
<dbReference type="GO" id="GO:0046872">
    <property type="term" value="F:metal ion binding"/>
    <property type="evidence" value="ECO:0007669"/>
    <property type="project" value="UniProtKB-KW"/>
</dbReference>
<evidence type="ECO:0000256" key="1">
    <source>
        <dbReference type="ARBA" id="ARBA00001936"/>
    </source>
</evidence>
<evidence type="ECO:0000256" key="3">
    <source>
        <dbReference type="ARBA" id="ARBA00022723"/>
    </source>
</evidence>
<feature type="binding site" evidence="7">
    <location>
        <position position="7"/>
    </location>
    <ligand>
        <name>Mg(2+)</name>
        <dbReference type="ChEBI" id="CHEBI:18420"/>
        <label>1</label>
    </ligand>
</feature>
<feature type="active site" description="Proton donor/acceptor" evidence="6">
    <location>
        <position position="145"/>
    </location>
</feature>
<evidence type="ECO:0000256" key="5">
    <source>
        <dbReference type="ARBA" id="ARBA00022842"/>
    </source>
</evidence>
<dbReference type="RefSeq" id="WP_109235895.1">
    <property type="nucleotide sequence ID" value="NZ_BMXZ01000001.1"/>
</dbReference>
<dbReference type="EMBL" id="QEWR01000002">
    <property type="protein sequence ID" value="PWD84751.1"/>
    <property type="molecule type" value="Genomic_DNA"/>
</dbReference>
<dbReference type="InterPro" id="IPR005135">
    <property type="entry name" value="Endo/exonuclease/phosphatase"/>
</dbReference>
<keyword evidence="3 7" id="KW-0479">Metal-binding</keyword>
<protein>
    <submittedName>
        <fullName evidence="10">Exodeoxyribonuclease III</fullName>
    </submittedName>
</protein>